<dbReference type="InterPro" id="IPR027417">
    <property type="entry name" value="P-loop_NTPase"/>
</dbReference>
<proteinExistence type="predicted"/>
<dbReference type="RefSeq" id="XP_009032966.1">
    <property type="nucleotide sequence ID" value="XM_009034718.1"/>
</dbReference>
<dbReference type="SUPFAM" id="SSF52540">
    <property type="entry name" value="P-loop containing nucleoside triphosphate hydrolases"/>
    <property type="match status" value="1"/>
</dbReference>
<evidence type="ECO:0000313" key="1">
    <source>
        <dbReference type="EMBL" id="EGB11844.1"/>
    </source>
</evidence>
<name>F0XYX9_AURAN</name>
<evidence type="ECO:0008006" key="3">
    <source>
        <dbReference type="Google" id="ProtNLM"/>
    </source>
</evidence>
<gene>
    <name evidence="1" type="ORF">AURANDRAFT_61063</name>
</gene>
<protein>
    <recommendedName>
        <fullName evidence="3">Sulfotransferase domain-containing protein</fullName>
    </recommendedName>
</protein>
<dbReference type="EMBL" id="GL833121">
    <property type="protein sequence ID" value="EGB11844.1"/>
    <property type="molecule type" value="Genomic_DNA"/>
</dbReference>
<dbReference type="InParanoid" id="F0XYX9"/>
<evidence type="ECO:0000313" key="2">
    <source>
        <dbReference type="Proteomes" id="UP000002729"/>
    </source>
</evidence>
<dbReference type="GeneID" id="20223298"/>
<reference evidence="1 2" key="1">
    <citation type="journal article" date="2011" name="Proc. Natl. Acad. Sci. U.S.A.">
        <title>Niche of harmful alga Aureococcus anophagefferens revealed through ecogenomics.</title>
        <authorList>
            <person name="Gobler C.J."/>
            <person name="Berry D.L."/>
            <person name="Dyhrman S.T."/>
            <person name="Wilhelm S.W."/>
            <person name="Salamov A."/>
            <person name="Lobanov A.V."/>
            <person name="Zhang Y."/>
            <person name="Collier J.L."/>
            <person name="Wurch L.L."/>
            <person name="Kustka A.B."/>
            <person name="Dill B.D."/>
            <person name="Shah M."/>
            <person name="VerBerkmoes N.C."/>
            <person name="Kuo A."/>
            <person name="Terry A."/>
            <person name="Pangilinan J."/>
            <person name="Lindquist E.A."/>
            <person name="Lucas S."/>
            <person name="Paulsen I.T."/>
            <person name="Hattenrath-Lehmann T.K."/>
            <person name="Talmage S.C."/>
            <person name="Walker E.A."/>
            <person name="Koch F."/>
            <person name="Burson A.M."/>
            <person name="Marcoval M.A."/>
            <person name="Tang Y.Z."/>
            <person name="Lecleir G.R."/>
            <person name="Coyne K.J."/>
            <person name="Berg G.M."/>
            <person name="Bertrand E.M."/>
            <person name="Saito M.A."/>
            <person name="Gladyshev V.N."/>
            <person name="Grigoriev I.V."/>
        </authorList>
    </citation>
    <scope>NUCLEOTIDE SEQUENCE [LARGE SCALE GENOMIC DNA]</scope>
    <source>
        <strain evidence="2">CCMP 1984</strain>
    </source>
</reference>
<dbReference type="AlphaFoldDB" id="F0XYX9"/>
<organism evidence="2">
    <name type="scientific">Aureococcus anophagefferens</name>
    <name type="common">Harmful bloom alga</name>
    <dbReference type="NCBI Taxonomy" id="44056"/>
    <lineage>
        <taxon>Eukaryota</taxon>
        <taxon>Sar</taxon>
        <taxon>Stramenopiles</taxon>
        <taxon>Ochrophyta</taxon>
        <taxon>Pelagophyceae</taxon>
        <taxon>Pelagomonadales</taxon>
        <taxon>Pelagomonadaceae</taxon>
        <taxon>Aureococcus</taxon>
    </lineage>
</organism>
<dbReference type="Proteomes" id="UP000002729">
    <property type="component" value="Unassembled WGS sequence"/>
</dbReference>
<accession>F0XYX9</accession>
<sequence length="287" mass="30591">MRPLWLLGAYHKTGCILAIKLLNLLSGGYVRVQGPLPAPLPSLDARPFRHYWFSPNASSLATLPDDVDYRFVHFARDPAELAVSAYRYHGAAAAGERWLDVRADARRAPPRDAFELAHVRDVPGRLAAAGEHRLAAAVASELRAGATWRRVLAARDPAAGATLEAFRAAGEIDKMVVNAGLLAADPRALTVRMSGFHRNFAAAAACVVAFLAPVRPGFDAEAHAKRAAHLDPTAPTLSKRDAAHVTRGRHNDTALVAALRRLPHIARATAALDAATAAATARCPLAS</sequence>
<keyword evidence="2" id="KW-1185">Reference proteome</keyword>
<dbReference type="KEGG" id="aaf:AURANDRAFT_61063"/>